<reference evidence="1 2" key="1">
    <citation type="submission" date="2019-06" db="EMBL/GenBank/DDBJ databases">
        <title>A chromosomal-level reference genome of Carpinus fangiana (Coryloideae, Betulaceae).</title>
        <authorList>
            <person name="Yang X."/>
            <person name="Wang Z."/>
            <person name="Zhang L."/>
            <person name="Hao G."/>
            <person name="Liu J."/>
            <person name="Yang Y."/>
        </authorList>
    </citation>
    <scope>NUCLEOTIDE SEQUENCE [LARGE SCALE GENOMIC DNA]</scope>
    <source>
        <strain evidence="1">Cfa_2016G</strain>
        <tissue evidence="1">Leaf</tissue>
    </source>
</reference>
<evidence type="ECO:0000313" key="2">
    <source>
        <dbReference type="Proteomes" id="UP000327013"/>
    </source>
</evidence>
<proteinExistence type="predicted"/>
<organism evidence="1 2">
    <name type="scientific">Carpinus fangiana</name>
    <dbReference type="NCBI Taxonomy" id="176857"/>
    <lineage>
        <taxon>Eukaryota</taxon>
        <taxon>Viridiplantae</taxon>
        <taxon>Streptophyta</taxon>
        <taxon>Embryophyta</taxon>
        <taxon>Tracheophyta</taxon>
        <taxon>Spermatophyta</taxon>
        <taxon>Magnoliopsida</taxon>
        <taxon>eudicotyledons</taxon>
        <taxon>Gunneridae</taxon>
        <taxon>Pentapetalae</taxon>
        <taxon>rosids</taxon>
        <taxon>fabids</taxon>
        <taxon>Fagales</taxon>
        <taxon>Betulaceae</taxon>
        <taxon>Carpinus</taxon>
    </lineage>
</organism>
<accession>A0A5N6RTL1</accession>
<dbReference type="AlphaFoldDB" id="A0A5N6RTL1"/>
<keyword evidence="2" id="KW-1185">Reference proteome</keyword>
<dbReference type="Proteomes" id="UP000327013">
    <property type="component" value="Chromosome 8"/>
</dbReference>
<name>A0A5N6RTL1_9ROSI</name>
<evidence type="ECO:0000313" key="1">
    <source>
        <dbReference type="EMBL" id="KAE8125705.1"/>
    </source>
</evidence>
<protein>
    <submittedName>
        <fullName evidence="1">Uncharacterized protein</fullName>
    </submittedName>
</protein>
<sequence>MGLHRNGFHGGAGLNRNGFHGGAGLHWVREKKKHRKRFRGGAEWVSWSALRCVRALRRMSGLQQLPRLWTSPPSGFLKASFDVTMHKGMAVAAATLSDSNSNIIVAVSRKHTSLDANIGESFCCCLSYQYGQLLRLQLLIT</sequence>
<dbReference type="EMBL" id="CM017328">
    <property type="protein sequence ID" value="KAE8125705.1"/>
    <property type="molecule type" value="Genomic_DNA"/>
</dbReference>
<gene>
    <name evidence="1" type="ORF">FH972_020480</name>
</gene>